<name>A0A498K395_MALDO</name>
<evidence type="ECO:0000313" key="2">
    <source>
        <dbReference type="Proteomes" id="UP000290289"/>
    </source>
</evidence>
<evidence type="ECO:0000313" key="1">
    <source>
        <dbReference type="EMBL" id="RXI01838.1"/>
    </source>
</evidence>
<dbReference type="EMBL" id="RDQH01000330">
    <property type="protein sequence ID" value="RXI01838.1"/>
    <property type="molecule type" value="Genomic_DNA"/>
</dbReference>
<dbReference type="Proteomes" id="UP000290289">
    <property type="component" value="Chromosome 4"/>
</dbReference>
<sequence>MACLVSTTLSLPLSASHSFEKGIAPRRLSLVVRLSNQPISETVIFEIRFELDFIQKNSWLSKEICLKSQGGEKKKMIERDGRNKKPKIYNSLVDIYKPRNVHSRSHTIIFGFWVGPDIDDGWGYVEAFFLRVNNGQNVGVNNGQNVDENA</sequence>
<comment type="caution">
    <text evidence="1">The sequence shown here is derived from an EMBL/GenBank/DDBJ whole genome shotgun (WGS) entry which is preliminary data.</text>
</comment>
<dbReference type="AlphaFoldDB" id="A0A498K395"/>
<protein>
    <submittedName>
        <fullName evidence="1">Uncharacterized protein</fullName>
    </submittedName>
</protein>
<organism evidence="1 2">
    <name type="scientific">Malus domestica</name>
    <name type="common">Apple</name>
    <name type="synonym">Pyrus malus</name>
    <dbReference type="NCBI Taxonomy" id="3750"/>
    <lineage>
        <taxon>Eukaryota</taxon>
        <taxon>Viridiplantae</taxon>
        <taxon>Streptophyta</taxon>
        <taxon>Embryophyta</taxon>
        <taxon>Tracheophyta</taxon>
        <taxon>Spermatophyta</taxon>
        <taxon>Magnoliopsida</taxon>
        <taxon>eudicotyledons</taxon>
        <taxon>Gunneridae</taxon>
        <taxon>Pentapetalae</taxon>
        <taxon>rosids</taxon>
        <taxon>fabids</taxon>
        <taxon>Rosales</taxon>
        <taxon>Rosaceae</taxon>
        <taxon>Amygdaloideae</taxon>
        <taxon>Maleae</taxon>
        <taxon>Malus</taxon>
    </lineage>
</organism>
<reference evidence="1 2" key="1">
    <citation type="submission" date="2018-10" db="EMBL/GenBank/DDBJ databases">
        <title>A high-quality apple genome assembly.</title>
        <authorList>
            <person name="Hu J."/>
        </authorList>
    </citation>
    <scope>NUCLEOTIDE SEQUENCE [LARGE SCALE GENOMIC DNA]</scope>
    <source>
        <strain evidence="2">cv. HFTH1</strain>
        <tissue evidence="1">Young leaf</tissue>
    </source>
</reference>
<gene>
    <name evidence="1" type="ORF">DVH24_015187</name>
</gene>
<proteinExistence type="predicted"/>
<accession>A0A498K395</accession>
<keyword evidence="2" id="KW-1185">Reference proteome</keyword>